<evidence type="ECO:0000256" key="1">
    <source>
        <dbReference type="SAM" id="Phobius"/>
    </source>
</evidence>
<dbReference type="Proteomes" id="UP000240542">
    <property type="component" value="Unassembled WGS sequence"/>
</dbReference>
<proteinExistence type="predicted"/>
<keyword evidence="1" id="KW-0472">Membrane</keyword>
<dbReference type="Pfam" id="PF20059">
    <property type="entry name" value="DUF6458"/>
    <property type="match status" value="1"/>
</dbReference>
<keyword evidence="1" id="KW-0812">Transmembrane</keyword>
<feature type="domain" description="DUF6458" evidence="2">
    <location>
        <begin position="1"/>
        <end position="51"/>
    </location>
</feature>
<name>A0A2P8DQL8_9ACTN</name>
<organism evidence="3 4">
    <name type="scientific">Murinocardiopsis flavida</name>
    <dbReference type="NCBI Taxonomy" id="645275"/>
    <lineage>
        <taxon>Bacteria</taxon>
        <taxon>Bacillati</taxon>
        <taxon>Actinomycetota</taxon>
        <taxon>Actinomycetes</taxon>
        <taxon>Streptosporangiales</taxon>
        <taxon>Nocardiopsidaceae</taxon>
        <taxon>Murinocardiopsis</taxon>
    </lineage>
</organism>
<feature type="transmembrane region" description="Helical" evidence="1">
    <location>
        <begin position="31"/>
        <end position="53"/>
    </location>
</feature>
<protein>
    <recommendedName>
        <fullName evidence="2">DUF6458 domain-containing protein</fullName>
    </recommendedName>
</protein>
<keyword evidence="4" id="KW-1185">Reference proteome</keyword>
<dbReference type="InterPro" id="IPR045597">
    <property type="entry name" value="DUF6458"/>
</dbReference>
<gene>
    <name evidence="3" type="ORF">CLV63_103236</name>
</gene>
<dbReference type="EMBL" id="PYGA01000003">
    <property type="protein sequence ID" value="PSK99511.1"/>
    <property type="molecule type" value="Genomic_DNA"/>
</dbReference>
<keyword evidence="1" id="KW-1133">Transmembrane helix</keyword>
<comment type="caution">
    <text evidence="3">The sequence shown here is derived from an EMBL/GenBank/DDBJ whole genome shotgun (WGS) entry which is preliminary data.</text>
</comment>
<accession>A0A2P8DQL8</accession>
<dbReference type="AlphaFoldDB" id="A0A2P8DQL8"/>
<reference evidence="3 4" key="1">
    <citation type="submission" date="2018-03" db="EMBL/GenBank/DDBJ databases">
        <title>Genomic Encyclopedia of Archaeal and Bacterial Type Strains, Phase II (KMG-II): from individual species to whole genera.</title>
        <authorList>
            <person name="Goeker M."/>
        </authorList>
    </citation>
    <scope>NUCLEOTIDE SEQUENCE [LARGE SCALE GENOMIC DNA]</scope>
    <source>
        <strain evidence="3 4">DSM 45312</strain>
    </source>
</reference>
<evidence type="ECO:0000259" key="2">
    <source>
        <dbReference type="Pfam" id="PF20059"/>
    </source>
</evidence>
<evidence type="ECO:0000313" key="3">
    <source>
        <dbReference type="EMBL" id="PSK99511.1"/>
    </source>
</evidence>
<dbReference type="RefSeq" id="WP_106581907.1">
    <property type="nucleotide sequence ID" value="NZ_PYGA01000003.1"/>
</dbReference>
<evidence type="ECO:0000313" key="4">
    <source>
        <dbReference type="Proteomes" id="UP000240542"/>
    </source>
</evidence>
<sequence>MGIGLGIFLVVIGAVLRFGITADIQGIDLAAIGMILMAAGAAVVVLTLLLMVLRSNKENEERLPGGNDHRL</sequence>